<reference evidence="2 3" key="1">
    <citation type="submission" date="2019-06" db="EMBL/GenBank/DDBJ databases">
        <title>Genomic Encyclopedia of Type Strains, Phase IV (KMG-V): Genome sequencing to study the core and pangenomes of soil and plant-associated prokaryotes.</title>
        <authorList>
            <person name="Whitman W."/>
        </authorList>
    </citation>
    <scope>NUCLEOTIDE SEQUENCE [LARGE SCALE GENOMIC DNA]</scope>
    <source>
        <strain evidence="2 3">BR 10556</strain>
    </source>
</reference>
<sequence>MSSIPVGDMVFTVAVMTIAFVGEVAVFALLGIF</sequence>
<dbReference type="EMBL" id="VITW01000001">
    <property type="protein sequence ID" value="TWB83874.1"/>
    <property type="molecule type" value="Genomic_DNA"/>
</dbReference>
<feature type="transmembrane region" description="Helical" evidence="1">
    <location>
        <begin position="12"/>
        <end position="32"/>
    </location>
</feature>
<evidence type="ECO:0000313" key="2">
    <source>
        <dbReference type="EMBL" id="TWB83874.1"/>
    </source>
</evidence>
<organism evidence="2 3">
    <name type="scientific">Bradyrhizobium sacchari</name>
    <dbReference type="NCBI Taxonomy" id="1399419"/>
    <lineage>
        <taxon>Bacteria</taxon>
        <taxon>Pseudomonadati</taxon>
        <taxon>Pseudomonadota</taxon>
        <taxon>Alphaproteobacteria</taxon>
        <taxon>Hyphomicrobiales</taxon>
        <taxon>Nitrobacteraceae</taxon>
        <taxon>Bradyrhizobium</taxon>
    </lineage>
</organism>
<accession>A0A560KP88</accession>
<keyword evidence="1" id="KW-0812">Transmembrane</keyword>
<gene>
    <name evidence="2" type="ORF">FBZ95_101313</name>
</gene>
<keyword evidence="1" id="KW-0472">Membrane</keyword>
<dbReference type="Proteomes" id="UP000315914">
    <property type="component" value="Unassembled WGS sequence"/>
</dbReference>
<protein>
    <submittedName>
        <fullName evidence="2">Uncharacterized protein</fullName>
    </submittedName>
</protein>
<comment type="caution">
    <text evidence="2">The sequence shown here is derived from an EMBL/GenBank/DDBJ whole genome shotgun (WGS) entry which is preliminary data.</text>
</comment>
<evidence type="ECO:0000256" key="1">
    <source>
        <dbReference type="SAM" id="Phobius"/>
    </source>
</evidence>
<keyword evidence="1" id="KW-1133">Transmembrane helix</keyword>
<keyword evidence="3" id="KW-1185">Reference proteome</keyword>
<proteinExistence type="predicted"/>
<name>A0A560KP88_9BRAD</name>
<evidence type="ECO:0000313" key="3">
    <source>
        <dbReference type="Proteomes" id="UP000315914"/>
    </source>
</evidence>
<dbReference type="AlphaFoldDB" id="A0A560KP88"/>